<keyword evidence="3" id="KW-0238">DNA-binding</keyword>
<dbReference type="SUPFAM" id="SSF56349">
    <property type="entry name" value="DNA breaking-rejoining enzymes"/>
    <property type="match status" value="1"/>
</dbReference>
<dbReference type="PANTHER" id="PTHR30349:SF41">
    <property type="entry name" value="INTEGRASE_RECOMBINASE PROTEIN MJ0367-RELATED"/>
    <property type="match status" value="1"/>
</dbReference>
<dbReference type="InterPro" id="IPR002104">
    <property type="entry name" value="Integrase_catalytic"/>
</dbReference>
<comment type="similarity">
    <text evidence="1">Belongs to the 'phage' integrase family.</text>
</comment>
<evidence type="ECO:0000259" key="5">
    <source>
        <dbReference type="PROSITE" id="PS51898"/>
    </source>
</evidence>
<reference evidence="7" key="1">
    <citation type="journal article" date="2019" name="Int. J. Syst. Evol. Microbiol.">
        <title>The Global Catalogue of Microorganisms (GCM) 10K type strain sequencing project: providing services to taxonomists for standard genome sequencing and annotation.</title>
        <authorList>
            <consortium name="The Broad Institute Genomics Platform"/>
            <consortium name="The Broad Institute Genome Sequencing Center for Infectious Disease"/>
            <person name="Wu L."/>
            <person name="Ma J."/>
        </authorList>
    </citation>
    <scope>NUCLEOTIDE SEQUENCE [LARGE SCALE GENOMIC DNA]</scope>
    <source>
        <strain evidence="7">JCM 16916</strain>
    </source>
</reference>
<dbReference type="CDD" id="cd01189">
    <property type="entry name" value="INT_ICEBs1_C_like"/>
    <property type="match status" value="1"/>
</dbReference>
<sequence>MSTVLQFNAARSQVQCSPGKVALTAFALDWFEAMAVAWRPTTQDAVMVILRAHLLPAFEGRQVDEFGRCDVLQFRTALARSCGPSGMARSPRRINRILDVLGQLLAERERQIGIPNPCRDLRRLPQRRSVVRPFSLPELRRLVNAAPDHLRDYVLVRGLTGLRSGEANGLIWDQVDLEAGTLTISAARVRGCQVLPKNEYSERQLLLTPSVADAMARQWRRTGEAGGFVFRTRRGRPIDTCNFARRDWPRMLARAGLADRSPEHLRHTAASLMLAAGEAAPYVAAVLGHADCRMLLSTYARLVPDAFGQKRDGAAFEAAVRHIQETA</sequence>
<dbReference type="InterPro" id="IPR010998">
    <property type="entry name" value="Integrase_recombinase_N"/>
</dbReference>
<dbReference type="Pfam" id="PF00589">
    <property type="entry name" value="Phage_integrase"/>
    <property type="match status" value="1"/>
</dbReference>
<dbReference type="RefSeq" id="WP_344759582.1">
    <property type="nucleotide sequence ID" value="NZ_BAAAZU010000007.1"/>
</dbReference>
<organism evidence="6 7">
    <name type="scientific">Luteimonas lutimaris</name>
    <dbReference type="NCBI Taxonomy" id="698645"/>
    <lineage>
        <taxon>Bacteria</taxon>
        <taxon>Pseudomonadati</taxon>
        <taxon>Pseudomonadota</taxon>
        <taxon>Gammaproteobacteria</taxon>
        <taxon>Lysobacterales</taxon>
        <taxon>Lysobacteraceae</taxon>
        <taxon>Luteimonas</taxon>
    </lineage>
</organism>
<dbReference type="Gene3D" id="1.10.443.10">
    <property type="entry name" value="Intergrase catalytic core"/>
    <property type="match status" value="1"/>
</dbReference>
<accession>A0ABP7MIL8</accession>
<feature type="domain" description="Tyr recombinase" evidence="5">
    <location>
        <begin position="129"/>
        <end position="312"/>
    </location>
</feature>
<dbReference type="PANTHER" id="PTHR30349">
    <property type="entry name" value="PHAGE INTEGRASE-RELATED"/>
    <property type="match status" value="1"/>
</dbReference>
<dbReference type="InterPro" id="IPR011010">
    <property type="entry name" value="DNA_brk_join_enz"/>
</dbReference>
<protein>
    <recommendedName>
        <fullName evidence="5">Tyr recombinase domain-containing protein</fullName>
    </recommendedName>
</protein>
<dbReference type="InterPro" id="IPR050090">
    <property type="entry name" value="Tyrosine_recombinase_XerCD"/>
</dbReference>
<proteinExistence type="inferred from homology"/>
<evidence type="ECO:0000256" key="3">
    <source>
        <dbReference type="ARBA" id="ARBA00023125"/>
    </source>
</evidence>
<dbReference type="EMBL" id="BAAAZU010000007">
    <property type="protein sequence ID" value="GAA3923894.1"/>
    <property type="molecule type" value="Genomic_DNA"/>
</dbReference>
<keyword evidence="4" id="KW-0233">DNA recombination</keyword>
<name>A0ABP7MIL8_9GAMM</name>
<keyword evidence="2" id="KW-0229">DNA integration</keyword>
<evidence type="ECO:0000256" key="4">
    <source>
        <dbReference type="ARBA" id="ARBA00023172"/>
    </source>
</evidence>
<gene>
    <name evidence="6" type="ORF">GCM10022229_17260</name>
</gene>
<evidence type="ECO:0000256" key="2">
    <source>
        <dbReference type="ARBA" id="ARBA00022908"/>
    </source>
</evidence>
<evidence type="ECO:0000313" key="7">
    <source>
        <dbReference type="Proteomes" id="UP001501727"/>
    </source>
</evidence>
<keyword evidence="7" id="KW-1185">Reference proteome</keyword>
<evidence type="ECO:0000313" key="6">
    <source>
        <dbReference type="EMBL" id="GAA3923894.1"/>
    </source>
</evidence>
<dbReference type="PROSITE" id="PS51898">
    <property type="entry name" value="TYR_RECOMBINASE"/>
    <property type="match status" value="1"/>
</dbReference>
<comment type="caution">
    <text evidence="6">The sequence shown here is derived from an EMBL/GenBank/DDBJ whole genome shotgun (WGS) entry which is preliminary data.</text>
</comment>
<dbReference type="Proteomes" id="UP001501727">
    <property type="component" value="Unassembled WGS sequence"/>
</dbReference>
<dbReference type="InterPro" id="IPR013762">
    <property type="entry name" value="Integrase-like_cat_sf"/>
</dbReference>
<dbReference type="Gene3D" id="1.10.150.130">
    <property type="match status" value="1"/>
</dbReference>
<evidence type="ECO:0000256" key="1">
    <source>
        <dbReference type="ARBA" id="ARBA00008857"/>
    </source>
</evidence>